<dbReference type="GO" id="GO:0045454">
    <property type="term" value="P:cell redox homeostasis"/>
    <property type="evidence" value="ECO:0007669"/>
    <property type="project" value="TreeGrafter"/>
</dbReference>
<proteinExistence type="inferred from homology"/>
<dbReference type="Proteomes" id="UP000075238">
    <property type="component" value="Chromosome 1"/>
</dbReference>
<evidence type="ECO:0000256" key="5">
    <source>
        <dbReference type="PIRSR" id="PIRSR637944-1"/>
    </source>
</evidence>
<accession>A0A142JP77</accession>
<comment type="catalytic activity">
    <reaction evidence="6">
        <text>a hydroperoxide + 2 glutathione = an alcohol + glutathione disulfide + H2O</text>
        <dbReference type="Rhea" id="RHEA:62632"/>
        <dbReference type="ChEBI" id="CHEBI:15377"/>
        <dbReference type="ChEBI" id="CHEBI:30879"/>
        <dbReference type="ChEBI" id="CHEBI:35924"/>
        <dbReference type="ChEBI" id="CHEBI:57925"/>
        <dbReference type="ChEBI" id="CHEBI:58297"/>
        <dbReference type="EC" id="1.11.1.27"/>
    </reaction>
</comment>
<dbReference type="KEGG" id="cnan:A2G96_20150"/>
<dbReference type="InterPro" id="IPR013766">
    <property type="entry name" value="Thioredoxin_domain"/>
</dbReference>
<evidence type="ECO:0000256" key="6">
    <source>
        <dbReference type="RuleBase" id="RU366011"/>
    </source>
</evidence>
<dbReference type="GO" id="GO:0034599">
    <property type="term" value="P:cellular response to oxidative stress"/>
    <property type="evidence" value="ECO:0007669"/>
    <property type="project" value="InterPro"/>
</dbReference>
<keyword evidence="1 6" id="KW-0575">Peroxidase</keyword>
<dbReference type="InterPro" id="IPR036249">
    <property type="entry name" value="Thioredoxin-like_sf"/>
</dbReference>
<keyword evidence="4 6" id="KW-0676">Redox-active center</keyword>
<dbReference type="InterPro" id="IPR037944">
    <property type="entry name" value="PRX5-like"/>
</dbReference>
<evidence type="ECO:0000256" key="3">
    <source>
        <dbReference type="ARBA" id="ARBA00023002"/>
    </source>
</evidence>
<evidence type="ECO:0000256" key="4">
    <source>
        <dbReference type="ARBA" id="ARBA00023284"/>
    </source>
</evidence>
<dbReference type="PROSITE" id="PS51352">
    <property type="entry name" value="THIOREDOXIN_2"/>
    <property type="match status" value="1"/>
</dbReference>
<sequence length="168" mass="17924">MITVGSRVPDATLQEFFETESNGCALGPNAFKVADLVRGRKIVVFGLPGAFTPTCSAKHVPGFVQHAEALRDAGVDEVWCVSVNDAFVMGAWGREQQVAGKVRMMADGSAEWIRALGLDQDLSARGMGVRAKRFAMVIDDGVVTRLEVEAPGEFRVSSAEAVLAALRG</sequence>
<dbReference type="RefSeq" id="WP_062801810.1">
    <property type="nucleotide sequence ID" value="NZ_CP014844.1"/>
</dbReference>
<dbReference type="CDD" id="cd03013">
    <property type="entry name" value="PRX5_like"/>
    <property type="match status" value="1"/>
</dbReference>
<evidence type="ECO:0000259" key="7">
    <source>
        <dbReference type="PROSITE" id="PS51352"/>
    </source>
</evidence>
<feature type="active site" description="Cysteine sulfenic acid (-SOH) intermediate" evidence="5">
    <location>
        <position position="55"/>
    </location>
</feature>
<gene>
    <name evidence="8" type="ORF">A2G96_20150</name>
</gene>
<keyword evidence="9" id="KW-1185">Reference proteome</keyword>
<dbReference type="GO" id="GO:0008379">
    <property type="term" value="F:thioredoxin peroxidase activity"/>
    <property type="evidence" value="ECO:0007669"/>
    <property type="project" value="InterPro"/>
</dbReference>
<dbReference type="PANTHER" id="PTHR10430:SF16">
    <property type="entry name" value="PEROXIREDOXIN-5, MITOCHONDRIAL"/>
    <property type="match status" value="1"/>
</dbReference>
<comment type="function">
    <text evidence="6">Thiol-specific peroxidase that catalyzes the reduction of hydrogen peroxide and organic hydroperoxides to water and alcohols, respectively. Plays a role in cell protection against oxidative stress by detoxifying peroxides.</text>
</comment>
<dbReference type="Pfam" id="PF08534">
    <property type="entry name" value="Redoxin"/>
    <property type="match status" value="1"/>
</dbReference>
<keyword evidence="2 6" id="KW-0049">Antioxidant</keyword>
<evidence type="ECO:0000313" key="8">
    <source>
        <dbReference type="EMBL" id="AMR79889.1"/>
    </source>
</evidence>
<dbReference type="EMBL" id="CP014844">
    <property type="protein sequence ID" value="AMR79889.1"/>
    <property type="molecule type" value="Genomic_DNA"/>
</dbReference>
<comment type="similarity">
    <text evidence="6">Belongs to the peroxiredoxin family. Prx5 subfamily.</text>
</comment>
<dbReference type="AlphaFoldDB" id="A0A142JP77"/>
<name>A0A142JP77_9BURK</name>
<evidence type="ECO:0000313" key="9">
    <source>
        <dbReference type="Proteomes" id="UP000075238"/>
    </source>
</evidence>
<dbReference type="SUPFAM" id="SSF52833">
    <property type="entry name" value="Thioredoxin-like"/>
    <property type="match status" value="1"/>
</dbReference>
<dbReference type="GO" id="GO:0042744">
    <property type="term" value="P:hydrogen peroxide catabolic process"/>
    <property type="evidence" value="ECO:0007669"/>
    <property type="project" value="TreeGrafter"/>
</dbReference>
<keyword evidence="3 6" id="KW-0560">Oxidoreductase</keyword>
<feature type="domain" description="Thioredoxin" evidence="7">
    <location>
        <begin position="2"/>
        <end position="168"/>
    </location>
</feature>
<dbReference type="EC" id="1.11.1.27" evidence="6"/>
<dbReference type="STRING" id="1796606.A2G96_20150"/>
<reference evidence="8 9" key="1">
    <citation type="submission" date="2016-03" db="EMBL/GenBank/DDBJ databases">
        <title>Complete genome sequence of a novel chlorpyrifos degrading bacterium, Cupriavidus nantongensis sp. X1.</title>
        <authorList>
            <person name="Fang L."/>
        </authorList>
    </citation>
    <scope>NUCLEOTIDE SEQUENCE [LARGE SCALE GENOMIC DNA]</scope>
    <source>
        <strain evidence="8 9">X1</strain>
    </source>
</reference>
<organism evidence="8 9">
    <name type="scientific">Cupriavidus nantongensis</name>
    <dbReference type="NCBI Taxonomy" id="1796606"/>
    <lineage>
        <taxon>Bacteria</taxon>
        <taxon>Pseudomonadati</taxon>
        <taxon>Pseudomonadota</taxon>
        <taxon>Betaproteobacteria</taxon>
        <taxon>Burkholderiales</taxon>
        <taxon>Burkholderiaceae</taxon>
        <taxon>Cupriavidus</taxon>
    </lineage>
</organism>
<evidence type="ECO:0000256" key="1">
    <source>
        <dbReference type="ARBA" id="ARBA00022559"/>
    </source>
</evidence>
<dbReference type="InterPro" id="IPR013740">
    <property type="entry name" value="Redoxin"/>
</dbReference>
<dbReference type="GO" id="GO:0005737">
    <property type="term" value="C:cytoplasm"/>
    <property type="evidence" value="ECO:0007669"/>
    <property type="project" value="TreeGrafter"/>
</dbReference>
<dbReference type="Gene3D" id="3.40.30.10">
    <property type="entry name" value="Glutaredoxin"/>
    <property type="match status" value="1"/>
</dbReference>
<evidence type="ECO:0000256" key="2">
    <source>
        <dbReference type="ARBA" id="ARBA00022862"/>
    </source>
</evidence>
<protein>
    <recommendedName>
        <fullName evidence="6">Glutathione-dependent peroxiredoxin</fullName>
        <ecNumber evidence="6">1.11.1.27</ecNumber>
    </recommendedName>
</protein>
<dbReference type="PANTHER" id="PTHR10430">
    <property type="entry name" value="PEROXIREDOXIN"/>
    <property type="match status" value="1"/>
</dbReference>
<dbReference type="FunFam" id="3.40.30.10:FF:000020">
    <property type="entry name" value="Peroxiredoxin"/>
    <property type="match status" value="1"/>
</dbReference>
<dbReference type="OrthoDB" id="9800621at2"/>